<protein>
    <submittedName>
        <fullName evidence="1">Uncharacterized protein</fullName>
    </submittedName>
</protein>
<sequence>MCIYLNLMILIKIIRGFIRAQHPSKQRMENMVNKVAQYKMPNVKAAQKRNFKH</sequence>
<name>A0A0F7L9R6_9VIRU</name>
<reference evidence="1" key="2">
    <citation type="submission" date="2015-03" db="EMBL/GenBank/DDBJ databases">
        <authorList>
            <person name="Chow C.-E.T."/>
            <person name="Winget D.M."/>
            <person name="White R.A.III."/>
            <person name="Hallam S.J."/>
            <person name="Suttle C.A."/>
        </authorList>
    </citation>
    <scope>NUCLEOTIDE SEQUENCE</scope>
    <source>
        <strain evidence="1">Oxic3_1</strain>
    </source>
</reference>
<accession>A0A0F7L9R6</accession>
<reference evidence="1" key="1">
    <citation type="journal article" date="2015" name="Front. Microbiol.">
        <title>Combining genomic sequencing methods to explore viral diversity and reveal potential virus-host interactions.</title>
        <authorList>
            <person name="Chow C.E."/>
            <person name="Winget D.M."/>
            <person name="White R.A.III."/>
            <person name="Hallam S.J."/>
            <person name="Suttle C.A."/>
        </authorList>
    </citation>
    <scope>NUCLEOTIDE SEQUENCE</scope>
    <source>
        <strain evidence="1">Oxic3_1</strain>
    </source>
</reference>
<organism evidence="1">
    <name type="scientific">uncultured marine virus</name>
    <dbReference type="NCBI Taxonomy" id="186617"/>
    <lineage>
        <taxon>Viruses</taxon>
        <taxon>environmental samples</taxon>
    </lineage>
</organism>
<evidence type="ECO:0000313" key="1">
    <source>
        <dbReference type="EMBL" id="AKH48655.1"/>
    </source>
</evidence>
<proteinExistence type="predicted"/>
<dbReference type="EMBL" id="KR029607">
    <property type="protein sequence ID" value="AKH48655.1"/>
    <property type="molecule type" value="Genomic_DNA"/>
</dbReference>